<sequence length="143" mass="16010">MNDFGDGRSSQPWNFYPSSDFVEASPPRPEDQVGQGHWKNFGETSMNAVSFGFVATAILISMFLIMAILEHLFRPTLSTSQDGVTESLESGYAEKSRNRDMVCLNIALLPIFSFCFIFHLKIIVPLIQTKVSLALSHLSRHVL</sequence>
<evidence type="ECO:0000313" key="3">
    <source>
        <dbReference type="Proteomes" id="UP001443914"/>
    </source>
</evidence>
<dbReference type="Proteomes" id="UP001443914">
    <property type="component" value="Unassembled WGS sequence"/>
</dbReference>
<organism evidence="2 3">
    <name type="scientific">Saponaria officinalis</name>
    <name type="common">Common soapwort</name>
    <name type="synonym">Lychnis saponaria</name>
    <dbReference type="NCBI Taxonomy" id="3572"/>
    <lineage>
        <taxon>Eukaryota</taxon>
        <taxon>Viridiplantae</taxon>
        <taxon>Streptophyta</taxon>
        <taxon>Embryophyta</taxon>
        <taxon>Tracheophyta</taxon>
        <taxon>Spermatophyta</taxon>
        <taxon>Magnoliopsida</taxon>
        <taxon>eudicotyledons</taxon>
        <taxon>Gunneridae</taxon>
        <taxon>Pentapetalae</taxon>
        <taxon>Caryophyllales</taxon>
        <taxon>Caryophyllaceae</taxon>
        <taxon>Caryophylleae</taxon>
        <taxon>Saponaria</taxon>
    </lineage>
</organism>
<dbReference type="PANTHER" id="PTHR33728">
    <property type="entry name" value="CTTNBP 2 AMINO-TERMINAL-LIKE PROTEIN"/>
    <property type="match status" value="1"/>
</dbReference>
<keyword evidence="1" id="KW-0472">Membrane</keyword>
<dbReference type="AlphaFoldDB" id="A0AAW1MNC7"/>
<keyword evidence="1" id="KW-0812">Transmembrane</keyword>
<comment type="caution">
    <text evidence="2">The sequence shown here is derived from an EMBL/GenBank/DDBJ whole genome shotgun (WGS) entry which is preliminary data.</text>
</comment>
<dbReference type="EMBL" id="JBDFQZ010000002">
    <property type="protein sequence ID" value="KAK9750155.1"/>
    <property type="molecule type" value="Genomic_DNA"/>
</dbReference>
<gene>
    <name evidence="2" type="ORF">RND81_02G177300</name>
</gene>
<proteinExistence type="predicted"/>
<keyword evidence="3" id="KW-1185">Reference proteome</keyword>
<keyword evidence="1" id="KW-1133">Transmembrane helix</keyword>
<evidence type="ECO:0000256" key="1">
    <source>
        <dbReference type="SAM" id="Phobius"/>
    </source>
</evidence>
<dbReference type="PANTHER" id="PTHR33728:SF3">
    <property type="entry name" value="MULTIDRUG RESISTANCE PROTEIN"/>
    <property type="match status" value="1"/>
</dbReference>
<accession>A0AAW1MNC7</accession>
<feature type="transmembrane region" description="Helical" evidence="1">
    <location>
        <begin position="48"/>
        <end position="69"/>
    </location>
</feature>
<name>A0AAW1MNC7_SAPOF</name>
<reference evidence="2" key="1">
    <citation type="submission" date="2024-03" db="EMBL/GenBank/DDBJ databases">
        <title>WGS assembly of Saponaria officinalis var. Norfolk2.</title>
        <authorList>
            <person name="Jenkins J."/>
            <person name="Shu S."/>
            <person name="Grimwood J."/>
            <person name="Barry K."/>
            <person name="Goodstein D."/>
            <person name="Schmutz J."/>
            <person name="Leebens-Mack J."/>
            <person name="Osbourn A."/>
        </authorList>
    </citation>
    <scope>NUCLEOTIDE SEQUENCE [LARGE SCALE GENOMIC DNA]</scope>
    <source>
        <strain evidence="2">JIC</strain>
    </source>
</reference>
<evidence type="ECO:0000313" key="2">
    <source>
        <dbReference type="EMBL" id="KAK9750155.1"/>
    </source>
</evidence>
<protein>
    <submittedName>
        <fullName evidence="2">Uncharacterized protein</fullName>
    </submittedName>
</protein>
<feature type="transmembrane region" description="Helical" evidence="1">
    <location>
        <begin position="102"/>
        <end position="127"/>
    </location>
</feature>